<dbReference type="NCBIfam" id="TIGR00589">
    <property type="entry name" value="ogt"/>
    <property type="match status" value="1"/>
</dbReference>
<evidence type="ECO:0000256" key="1">
    <source>
        <dbReference type="ARBA" id="ARBA00001286"/>
    </source>
</evidence>
<dbReference type="Pfam" id="PF01035">
    <property type="entry name" value="DNA_binding_1"/>
    <property type="match status" value="1"/>
</dbReference>
<dbReference type="InterPro" id="IPR036217">
    <property type="entry name" value="MethylDNA_cys_MeTrfase_DNAb"/>
</dbReference>
<keyword evidence="3 8" id="KW-0808">Transferase</keyword>
<evidence type="ECO:0000256" key="2">
    <source>
        <dbReference type="ARBA" id="ARBA00022603"/>
    </source>
</evidence>
<comment type="catalytic activity">
    <reaction evidence="6">
        <text>a 6-O-methyl-2'-deoxyguanosine in DNA + L-cysteinyl-[protein] = S-methyl-L-cysteinyl-[protein] + a 2'-deoxyguanosine in DNA</text>
        <dbReference type="Rhea" id="RHEA:24000"/>
        <dbReference type="Rhea" id="RHEA-COMP:10131"/>
        <dbReference type="Rhea" id="RHEA-COMP:10132"/>
        <dbReference type="Rhea" id="RHEA-COMP:11367"/>
        <dbReference type="Rhea" id="RHEA-COMP:11368"/>
        <dbReference type="ChEBI" id="CHEBI:29950"/>
        <dbReference type="ChEBI" id="CHEBI:82612"/>
        <dbReference type="ChEBI" id="CHEBI:85445"/>
        <dbReference type="ChEBI" id="CHEBI:85448"/>
        <dbReference type="EC" id="2.1.1.63"/>
    </reaction>
</comment>
<dbReference type="AlphaFoldDB" id="A0A0G1MP73"/>
<proteinExistence type="predicted"/>
<dbReference type="InterPro" id="IPR001497">
    <property type="entry name" value="MethylDNA_cys_MeTrfase_AS"/>
</dbReference>
<evidence type="ECO:0000256" key="5">
    <source>
        <dbReference type="ARBA" id="ARBA00023204"/>
    </source>
</evidence>
<evidence type="ECO:0000256" key="4">
    <source>
        <dbReference type="ARBA" id="ARBA00022763"/>
    </source>
</evidence>
<sequence length="96" mass="10913">MQRNNFFEQVYEIVKRISVGKVMTYGQIAELLGTRDARRVGHALHANRSSEVPCHRVVNKDGRLAPSYAFGGPNEQRSRLLSEGVKFVDENHVKMD</sequence>
<dbReference type="PANTHER" id="PTHR42942">
    <property type="entry name" value="6-O-METHYLGUANINE DNA METHYLTRANSFERASE"/>
    <property type="match status" value="1"/>
</dbReference>
<keyword evidence="4" id="KW-0227">DNA damage</keyword>
<name>A0A0G1MP73_9BACT</name>
<dbReference type="CDD" id="cd06445">
    <property type="entry name" value="ATase"/>
    <property type="match status" value="1"/>
</dbReference>
<organism evidence="8 9">
    <name type="scientific">Candidatus Woesebacteria bacterium GW2011_GWB1_45_5</name>
    <dbReference type="NCBI Taxonomy" id="1618581"/>
    <lineage>
        <taxon>Bacteria</taxon>
        <taxon>Candidatus Woeseibacteriota</taxon>
    </lineage>
</organism>
<dbReference type="GO" id="GO:0003908">
    <property type="term" value="F:methylated-DNA-[protein]-cysteine S-methyltransferase activity"/>
    <property type="evidence" value="ECO:0007669"/>
    <property type="project" value="UniProtKB-EC"/>
</dbReference>
<dbReference type="InterPro" id="IPR036388">
    <property type="entry name" value="WH-like_DNA-bd_sf"/>
</dbReference>
<evidence type="ECO:0000256" key="3">
    <source>
        <dbReference type="ARBA" id="ARBA00022679"/>
    </source>
</evidence>
<evidence type="ECO:0000259" key="7">
    <source>
        <dbReference type="Pfam" id="PF01035"/>
    </source>
</evidence>
<dbReference type="GO" id="GO:0006281">
    <property type="term" value="P:DNA repair"/>
    <property type="evidence" value="ECO:0007669"/>
    <property type="project" value="UniProtKB-KW"/>
</dbReference>
<protein>
    <submittedName>
        <fullName evidence="8">Methylated-DNA-protein-cysteine methyltransferase</fullName>
    </submittedName>
</protein>
<dbReference type="SUPFAM" id="SSF46767">
    <property type="entry name" value="Methylated DNA-protein cysteine methyltransferase, C-terminal domain"/>
    <property type="match status" value="1"/>
</dbReference>
<evidence type="ECO:0000313" key="8">
    <source>
        <dbReference type="EMBL" id="KKU09917.1"/>
    </source>
</evidence>
<evidence type="ECO:0000313" key="9">
    <source>
        <dbReference type="Proteomes" id="UP000034329"/>
    </source>
</evidence>
<keyword evidence="2 8" id="KW-0489">Methyltransferase</keyword>
<comment type="catalytic activity">
    <reaction evidence="1">
        <text>a 4-O-methyl-thymidine in DNA + L-cysteinyl-[protein] = a thymidine in DNA + S-methyl-L-cysteinyl-[protein]</text>
        <dbReference type="Rhea" id="RHEA:53428"/>
        <dbReference type="Rhea" id="RHEA-COMP:10131"/>
        <dbReference type="Rhea" id="RHEA-COMP:10132"/>
        <dbReference type="Rhea" id="RHEA-COMP:13555"/>
        <dbReference type="Rhea" id="RHEA-COMP:13556"/>
        <dbReference type="ChEBI" id="CHEBI:29950"/>
        <dbReference type="ChEBI" id="CHEBI:82612"/>
        <dbReference type="ChEBI" id="CHEBI:137386"/>
        <dbReference type="ChEBI" id="CHEBI:137387"/>
        <dbReference type="EC" id="2.1.1.63"/>
    </reaction>
</comment>
<dbReference type="Gene3D" id="1.10.10.10">
    <property type="entry name" value="Winged helix-like DNA-binding domain superfamily/Winged helix DNA-binding domain"/>
    <property type="match status" value="1"/>
</dbReference>
<dbReference type="GO" id="GO:0032259">
    <property type="term" value="P:methylation"/>
    <property type="evidence" value="ECO:0007669"/>
    <property type="project" value="UniProtKB-KW"/>
</dbReference>
<gene>
    <name evidence="8" type="ORF">UX13_C0026G0033</name>
</gene>
<dbReference type="InterPro" id="IPR014048">
    <property type="entry name" value="MethylDNA_cys_MeTrfase_DNA-bd"/>
</dbReference>
<evidence type="ECO:0000256" key="6">
    <source>
        <dbReference type="ARBA" id="ARBA00049348"/>
    </source>
</evidence>
<dbReference type="PANTHER" id="PTHR42942:SF1">
    <property type="entry name" value="ALKYLTRANSFERASE-LIKE PROTEIN 1"/>
    <property type="match status" value="1"/>
</dbReference>
<keyword evidence="5" id="KW-0234">DNA repair</keyword>
<accession>A0A0G1MP73</accession>
<reference evidence="8 9" key="1">
    <citation type="journal article" date="2015" name="Nature">
        <title>rRNA introns, odd ribosomes, and small enigmatic genomes across a large radiation of phyla.</title>
        <authorList>
            <person name="Brown C.T."/>
            <person name="Hug L.A."/>
            <person name="Thomas B.C."/>
            <person name="Sharon I."/>
            <person name="Castelle C.J."/>
            <person name="Singh A."/>
            <person name="Wilkins M.J."/>
            <person name="Williams K.H."/>
            <person name="Banfield J.F."/>
        </authorList>
    </citation>
    <scope>NUCLEOTIDE SEQUENCE [LARGE SCALE GENOMIC DNA]</scope>
</reference>
<dbReference type="EMBL" id="LCLA01000026">
    <property type="protein sequence ID" value="KKU09917.1"/>
    <property type="molecule type" value="Genomic_DNA"/>
</dbReference>
<dbReference type="Proteomes" id="UP000034329">
    <property type="component" value="Unassembled WGS sequence"/>
</dbReference>
<comment type="caution">
    <text evidence="8">The sequence shown here is derived from an EMBL/GenBank/DDBJ whole genome shotgun (WGS) entry which is preliminary data.</text>
</comment>
<dbReference type="PROSITE" id="PS00374">
    <property type="entry name" value="MGMT"/>
    <property type="match status" value="1"/>
</dbReference>
<dbReference type="InterPro" id="IPR052520">
    <property type="entry name" value="ATL_DNA_repair"/>
</dbReference>
<feature type="domain" description="Methylated-DNA-[protein]-cysteine S-methyltransferase DNA binding" evidence="7">
    <location>
        <begin position="5"/>
        <end position="85"/>
    </location>
</feature>
<dbReference type="PATRIC" id="fig|1618581.3.peg.455"/>